<evidence type="ECO:0000313" key="3">
    <source>
        <dbReference type="Proteomes" id="UP000183809"/>
    </source>
</evidence>
<feature type="compositionally biased region" description="Acidic residues" evidence="1">
    <location>
        <begin position="282"/>
        <end position="301"/>
    </location>
</feature>
<accession>A0A1J9R6X4</accession>
<feature type="region of interest" description="Disordered" evidence="1">
    <location>
        <begin position="264"/>
        <end position="301"/>
    </location>
</feature>
<dbReference type="EMBL" id="MNUE01000012">
    <property type="protein sequence ID" value="OJD36352.1"/>
    <property type="molecule type" value="Genomic_DNA"/>
</dbReference>
<dbReference type="Proteomes" id="UP000183809">
    <property type="component" value="Unassembled WGS sequence"/>
</dbReference>
<comment type="caution">
    <text evidence="2">The sequence shown here is derived from an EMBL/GenBank/DDBJ whole genome shotgun (WGS) entry which is preliminary data.</text>
</comment>
<dbReference type="RefSeq" id="XP_020132612.1">
    <property type="nucleotide sequence ID" value="XM_020270752.1"/>
</dbReference>
<sequence>MMLCPTLVTCQNLEELSLASHYWDQNTLSDVDVSSMDNVTYHQYDFFDMLRRTSLRAPPDERVLTKLTILRLQFRLRGLGSQCNPDPDLLHVFLSPTLRHLFIDRCSLDFDPAVLDNLRRADFARSTPLETLWLRDGSQSLDLVRRVLSLPRGLKNFILEYSTDAPASYGYPRILETDDWTELLSQQKDTLEEIAMDVSAGFIYGVSGSLDLRGMKRLRLFAGDILELAEDPVMLLPYVQRMFMYQYKSNFARTQSEWAIWDMEEDRDQSGSEGDYSHQDMDSDLDDSDMEDFDEDGIYIS</sequence>
<gene>
    <name evidence="2" type="ORF">BKCO1_1200077</name>
</gene>
<reference evidence="2 3" key="1">
    <citation type="submission" date="2016-10" db="EMBL/GenBank/DDBJ databases">
        <title>Proteomics and genomics reveal pathogen-plant mechanisms compatible with a hemibiotrophic lifestyle of Diplodia corticola.</title>
        <authorList>
            <person name="Fernandes I."/>
            <person name="De Jonge R."/>
            <person name="Van De Peer Y."/>
            <person name="Devreese B."/>
            <person name="Alves A."/>
            <person name="Esteves A.C."/>
        </authorList>
    </citation>
    <scope>NUCLEOTIDE SEQUENCE [LARGE SCALE GENOMIC DNA]</scope>
    <source>
        <strain evidence="2 3">CBS 112549</strain>
    </source>
</reference>
<evidence type="ECO:0000256" key="1">
    <source>
        <dbReference type="SAM" id="MobiDB-lite"/>
    </source>
</evidence>
<proteinExistence type="predicted"/>
<dbReference type="AlphaFoldDB" id="A0A1J9R6X4"/>
<dbReference type="OrthoDB" id="3944158at2759"/>
<dbReference type="GeneID" id="31011011"/>
<keyword evidence="3" id="KW-1185">Reference proteome</keyword>
<name>A0A1J9R6X4_9PEZI</name>
<organism evidence="2 3">
    <name type="scientific">Diplodia corticola</name>
    <dbReference type="NCBI Taxonomy" id="236234"/>
    <lineage>
        <taxon>Eukaryota</taxon>
        <taxon>Fungi</taxon>
        <taxon>Dikarya</taxon>
        <taxon>Ascomycota</taxon>
        <taxon>Pezizomycotina</taxon>
        <taxon>Dothideomycetes</taxon>
        <taxon>Dothideomycetes incertae sedis</taxon>
        <taxon>Botryosphaeriales</taxon>
        <taxon>Botryosphaeriaceae</taxon>
        <taxon>Diplodia</taxon>
    </lineage>
</organism>
<protein>
    <submittedName>
        <fullName evidence="2">Uncharacterized protein</fullName>
    </submittedName>
</protein>
<evidence type="ECO:0000313" key="2">
    <source>
        <dbReference type="EMBL" id="OJD36352.1"/>
    </source>
</evidence>